<keyword evidence="3" id="KW-1185">Reference proteome</keyword>
<evidence type="ECO:0000313" key="3">
    <source>
        <dbReference type="Proteomes" id="UP000554482"/>
    </source>
</evidence>
<evidence type="ECO:0000259" key="1">
    <source>
        <dbReference type="SMART" id="SM01194"/>
    </source>
</evidence>
<proteinExistence type="predicted"/>
<dbReference type="InterPro" id="IPR058547">
    <property type="entry name" value="Pelota_N"/>
</dbReference>
<feature type="non-terminal residue" evidence="2">
    <location>
        <position position="99"/>
    </location>
</feature>
<dbReference type="GO" id="GO:0032790">
    <property type="term" value="P:ribosome disassembly"/>
    <property type="evidence" value="ECO:0007669"/>
    <property type="project" value="TreeGrafter"/>
</dbReference>
<dbReference type="GO" id="GO:0070966">
    <property type="term" value="P:nuclear-transcribed mRNA catabolic process, no-go decay"/>
    <property type="evidence" value="ECO:0007669"/>
    <property type="project" value="InterPro"/>
</dbReference>
<feature type="domain" description="eRF1/Pelota-like N-terminal" evidence="1">
    <location>
        <begin position="1"/>
        <end position="98"/>
    </location>
</feature>
<sequence length="99" mass="10650">MKLIERNLVVDGAGTVTMVAQEPDDIWCLYGLISAGDTVVAETARKIHHPTRDGGKGSSVARVKVTLEIKVIGDPEYDKEGCCLRVRGRNTSSDAHVAT</sequence>
<dbReference type="Pfam" id="PF26356">
    <property type="entry name" value="Pelota_N"/>
    <property type="match status" value="1"/>
</dbReference>
<organism evidence="2 3">
    <name type="scientific">Thalictrum thalictroides</name>
    <name type="common">Rue-anemone</name>
    <name type="synonym">Anemone thalictroides</name>
    <dbReference type="NCBI Taxonomy" id="46969"/>
    <lineage>
        <taxon>Eukaryota</taxon>
        <taxon>Viridiplantae</taxon>
        <taxon>Streptophyta</taxon>
        <taxon>Embryophyta</taxon>
        <taxon>Tracheophyta</taxon>
        <taxon>Spermatophyta</taxon>
        <taxon>Magnoliopsida</taxon>
        <taxon>Ranunculales</taxon>
        <taxon>Ranunculaceae</taxon>
        <taxon>Thalictroideae</taxon>
        <taxon>Thalictrum</taxon>
    </lineage>
</organism>
<dbReference type="SUPFAM" id="SSF159065">
    <property type="entry name" value="Dom34/Pelota N-terminal domain-like"/>
    <property type="match status" value="1"/>
</dbReference>
<dbReference type="AlphaFoldDB" id="A0A7J6XC89"/>
<dbReference type="OrthoDB" id="10249111at2759"/>
<dbReference type="GO" id="GO:0005737">
    <property type="term" value="C:cytoplasm"/>
    <property type="evidence" value="ECO:0007669"/>
    <property type="project" value="TreeGrafter"/>
</dbReference>
<accession>A0A7J6XC89</accession>
<dbReference type="GO" id="GO:0070651">
    <property type="term" value="P:nonfunctional rRNA decay"/>
    <property type="evidence" value="ECO:0007669"/>
    <property type="project" value="TreeGrafter"/>
</dbReference>
<dbReference type="GO" id="GO:0070481">
    <property type="term" value="P:nuclear-transcribed mRNA catabolic process, non-stop decay"/>
    <property type="evidence" value="ECO:0007669"/>
    <property type="project" value="InterPro"/>
</dbReference>
<name>A0A7J6XC89_THATH</name>
<dbReference type="InterPro" id="IPR005140">
    <property type="entry name" value="eRF1_Pelota-like_N"/>
</dbReference>
<dbReference type="Gene3D" id="2.30.30.870">
    <property type="entry name" value="Pelota, domain A"/>
    <property type="match status" value="1"/>
</dbReference>
<comment type="caution">
    <text evidence="2">The sequence shown here is derived from an EMBL/GenBank/DDBJ whole genome shotgun (WGS) entry which is preliminary data.</text>
</comment>
<reference evidence="2 3" key="1">
    <citation type="submission" date="2020-06" db="EMBL/GenBank/DDBJ databases">
        <title>Transcriptomic and genomic resources for Thalictrum thalictroides and T. hernandezii: Facilitating candidate gene discovery in an emerging model plant lineage.</title>
        <authorList>
            <person name="Arias T."/>
            <person name="Riano-Pachon D.M."/>
            <person name="Di Stilio V.S."/>
        </authorList>
    </citation>
    <scope>NUCLEOTIDE SEQUENCE [LARGE SCALE GENOMIC DNA]</scope>
    <source>
        <strain evidence="3">cv. WT478/WT964</strain>
        <tissue evidence="2">Leaves</tissue>
    </source>
</reference>
<dbReference type="PANTHER" id="PTHR10853">
    <property type="entry name" value="PELOTA"/>
    <property type="match status" value="1"/>
</dbReference>
<dbReference type="PANTHER" id="PTHR10853:SF3">
    <property type="entry name" value="EUKARYOTIC RELEASE FACTOR 1 (ERF1) FAMILY PROTEIN"/>
    <property type="match status" value="1"/>
</dbReference>
<dbReference type="InterPro" id="IPR038069">
    <property type="entry name" value="Pelota/DOM34_N"/>
</dbReference>
<dbReference type="Proteomes" id="UP000554482">
    <property type="component" value="Unassembled WGS sequence"/>
</dbReference>
<dbReference type="GO" id="GO:0071025">
    <property type="term" value="P:RNA surveillance"/>
    <property type="evidence" value="ECO:0007669"/>
    <property type="project" value="InterPro"/>
</dbReference>
<evidence type="ECO:0000313" key="2">
    <source>
        <dbReference type="EMBL" id="KAF5207249.1"/>
    </source>
</evidence>
<gene>
    <name evidence="2" type="ORF">FRX31_003162</name>
</gene>
<dbReference type="EMBL" id="JABWDY010001657">
    <property type="protein sequence ID" value="KAF5207249.1"/>
    <property type="molecule type" value="Genomic_DNA"/>
</dbReference>
<dbReference type="InterPro" id="IPR004405">
    <property type="entry name" value="TF_pelota"/>
</dbReference>
<dbReference type="SMART" id="SM01194">
    <property type="entry name" value="eRF1_1"/>
    <property type="match status" value="1"/>
</dbReference>
<protein>
    <submittedName>
        <fullName evidence="2">Pelota-like protein</fullName>
    </submittedName>
</protein>